<evidence type="ECO:0000313" key="2">
    <source>
        <dbReference type="Proteomes" id="UP000606974"/>
    </source>
</evidence>
<name>A0A8H7A5M2_9EURO</name>
<comment type="caution">
    <text evidence="1">The sequence shown here is derived from an EMBL/GenBank/DDBJ whole genome shotgun (WGS) entry which is preliminary data.</text>
</comment>
<evidence type="ECO:0000313" key="1">
    <source>
        <dbReference type="EMBL" id="KAF7503013.1"/>
    </source>
</evidence>
<gene>
    <name evidence="1" type="ORF">GJ744_004720</name>
</gene>
<proteinExistence type="predicted"/>
<organism evidence="1 2">
    <name type="scientific">Endocarpon pusillum</name>
    <dbReference type="NCBI Taxonomy" id="364733"/>
    <lineage>
        <taxon>Eukaryota</taxon>
        <taxon>Fungi</taxon>
        <taxon>Dikarya</taxon>
        <taxon>Ascomycota</taxon>
        <taxon>Pezizomycotina</taxon>
        <taxon>Eurotiomycetes</taxon>
        <taxon>Chaetothyriomycetidae</taxon>
        <taxon>Verrucariales</taxon>
        <taxon>Verrucariaceae</taxon>
        <taxon>Endocarpon</taxon>
    </lineage>
</organism>
<dbReference type="EMBL" id="JAACFV010000202">
    <property type="protein sequence ID" value="KAF7503013.1"/>
    <property type="molecule type" value="Genomic_DNA"/>
</dbReference>
<reference evidence="1" key="1">
    <citation type="submission" date="2020-02" db="EMBL/GenBank/DDBJ databases">
        <authorList>
            <person name="Palmer J.M."/>
        </authorList>
    </citation>
    <scope>NUCLEOTIDE SEQUENCE</scope>
    <source>
        <strain evidence="1">EPUS1.4</strain>
        <tissue evidence="1">Thallus</tissue>
    </source>
</reference>
<protein>
    <submittedName>
        <fullName evidence="1">Uncharacterized protein</fullName>
    </submittedName>
</protein>
<dbReference type="Proteomes" id="UP000606974">
    <property type="component" value="Unassembled WGS sequence"/>
</dbReference>
<keyword evidence="2" id="KW-1185">Reference proteome</keyword>
<sequence>MSQRDNDCSPPRWVDVKDIQDAKELASRGTVCGRFDMEWQFWGHSKSATREGVHEQLTEGRRFPHLVSSERHAMKTRKVSGCGSVLAGFLSTERQSWGRHFHMLAEKTQT</sequence>
<dbReference type="AlphaFoldDB" id="A0A8H7A5M2"/>
<accession>A0A8H7A5M2</accession>